<accession>A0A554WBR0</accession>
<comment type="caution">
    <text evidence="7">The sequence shown here is derived from an EMBL/GenBank/DDBJ whole genome shotgun (WGS) entry which is preliminary data.</text>
</comment>
<evidence type="ECO:0000256" key="2">
    <source>
        <dbReference type="ARBA" id="ARBA00022475"/>
    </source>
</evidence>
<evidence type="ECO:0000256" key="6">
    <source>
        <dbReference type="SAM" id="Phobius"/>
    </source>
</evidence>
<feature type="transmembrane region" description="Helical" evidence="6">
    <location>
        <begin position="151"/>
        <end position="173"/>
    </location>
</feature>
<feature type="transmembrane region" description="Helical" evidence="6">
    <location>
        <begin position="83"/>
        <end position="106"/>
    </location>
</feature>
<name>A0A554WBR0_9BURK</name>
<comment type="subcellular location">
    <subcellularLocation>
        <location evidence="1">Cell membrane</location>
        <topology evidence="1">Multi-pass membrane protein</topology>
    </subcellularLocation>
</comment>
<dbReference type="Proteomes" id="UP000315736">
    <property type="component" value="Unassembled WGS sequence"/>
</dbReference>
<keyword evidence="8" id="KW-1185">Reference proteome</keyword>
<keyword evidence="3 6" id="KW-0812">Transmembrane</keyword>
<keyword evidence="5 6" id="KW-0472">Membrane</keyword>
<evidence type="ECO:0000256" key="4">
    <source>
        <dbReference type="ARBA" id="ARBA00022989"/>
    </source>
</evidence>
<dbReference type="OrthoDB" id="9154947at2"/>
<keyword evidence="2" id="KW-1003">Cell membrane</keyword>
<feature type="transmembrane region" description="Helical" evidence="6">
    <location>
        <begin position="55"/>
        <end position="77"/>
    </location>
</feature>
<protein>
    <submittedName>
        <fullName evidence="7">ATP synthase I chain</fullName>
    </submittedName>
</protein>
<evidence type="ECO:0000313" key="8">
    <source>
        <dbReference type="Proteomes" id="UP000315736"/>
    </source>
</evidence>
<dbReference type="Pfam" id="PF03899">
    <property type="entry name" value="ATP-synt_I"/>
    <property type="match status" value="1"/>
</dbReference>
<evidence type="ECO:0000256" key="5">
    <source>
        <dbReference type="ARBA" id="ARBA00023136"/>
    </source>
</evidence>
<evidence type="ECO:0000256" key="1">
    <source>
        <dbReference type="ARBA" id="ARBA00004651"/>
    </source>
</evidence>
<evidence type="ECO:0000256" key="3">
    <source>
        <dbReference type="ARBA" id="ARBA00022692"/>
    </source>
</evidence>
<dbReference type="EMBL" id="VJNB01000002">
    <property type="protein sequence ID" value="TSE21009.1"/>
    <property type="molecule type" value="Genomic_DNA"/>
</dbReference>
<dbReference type="AlphaFoldDB" id="A0A554WBR0"/>
<keyword evidence="4 6" id="KW-1133">Transmembrane helix</keyword>
<feature type="transmembrane region" description="Helical" evidence="6">
    <location>
        <begin position="126"/>
        <end position="145"/>
    </location>
</feature>
<sequence>MPKPPSVAAVPAGAAHWRRWDEEQDQGADSPFKPLSPQQAQAWRVCHGEPWIQRVLWAQSALAAVAIAVAWVIQAWVEVGSSFIVGSVAWGAACAALPSWMMAWGLRGGVWARQRQARPREALLRWLVWEGAKVLLALAMLAAAPRVVPDLSWLGLLAGLVVVLKGYAVAALWPRRRCAIASTIKIAGTTDGC</sequence>
<gene>
    <name evidence="7" type="ORF">Talka_00673</name>
</gene>
<evidence type="ECO:0000313" key="7">
    <source>
        <dbReference type="EMBL" id="TSE21009.1"/>
    </source>
</evidence>
<reference evidence="7 8" key="1">
    <citation type="submission" date="2019-07" db="EMBL/GenBank/DDBJ databases">
        <title>Tepidimonas alkaliphilus YIM 72238 draft genome.</title>
        <authorList>
            <person name="Da Costa M.S."/>
            <person name="Froufe H.J.C."/>
            <person name="Egas C."/>
            <person name="Albuquerque L."/>
        </authorList>
    </citation>
    <scope>NUCLEOTIDE SEQUENCE [LARGE SCALE GENOMIC DNA]</scope>
    <source>
        <strain evidence="7 8">YIM 72238</strain>
    </source>
</reference>
<organism evidence="7 8">
    <name type="scientific">Tepidimonas alkaliphilus</name>
    <dbReference type="NCBI Taxonomy" id="2588942"/>
    <lineage>
        <taxon>Bacteria</taxon>
        <taxon>Pseudomonadati</taxon>
        <taxon>Pseudomonadota</taxon>
        <taxon>Betaproteobacteria</taxon>
        <taxon>Burkholderiales</taxon>
        <taxon>Tepidimonas</taxon>
    </lineage>
</organism>
<dbReference type="GO" id="GO:0005886">
    <property type="term" value="C:plasma membrane"/>
    <property type="evidence" value="ECO:0007669"/>
    <property type="project" value="UniProtKB-SubCell"/>
</dbReference>
<proteinExistence type="predicted"/>
<dbReference type="InterPro" id="IPR005598">
    <property type="entry name" value="ATP_synth_I"/>
</dbReference>